<accession>M4C0C3</accession>
<dbReference type="InterPro" id="IPR002156">
    <property type="entry name" value="RNaseH_domain"/>
</dbReference>
<dbReference type="VEuPathDB" id="FungiDB:HpaG812329"/>
<evidence type="ECO:0000313" key="3">
    <source>
        <dbReference type="EnsemblProtists" id="HpaP812329"/>
    </source>
</evidence>
<feature type="compositionally biased region" description="Basic residues" evidence="1">
    <location>
        <begin position="137"/>
        <end position="150"/>
    </location>
</feature>
<reference evidence="3" key="2">
    <citation type="submission" date="2015-06" db="UniProtKB">
        <authorList>
            <consortium name="EnsemblProtists"/>
        </authorList>
    </citation>
    <scope>IDENTIFICATION</scope>
    <source>
        <strain evidence="3">Emoy2</strain>
    </source>
</reference>
<protein>
    <recommendedName>
        <fullName evidence="2">RNase H type-1 domain-containing protein</fullName>
    </recommendedName>
</protein>
<reference evidence="4" key="1">
    <citation type="journal article" date="2010" name="Science">
        <title>Signatures of adaptation to obligate biotrophy in the Hyaloperonospora arabidopsidis genome.</title>
        <authorList>
            <person name="Baxter L."/>
            <person name="Tripathy S."/>
            <person name="Ishaque N."/>
            <person name="Boot N."/>
            <person name="Cabral A."/>
            <person name="Kemen E."/>
            <person name="Thines M."/>
            <person name="Ah-Fong A."/>
            <person name="Anderson R."/>
            <person name="Badejoko W."/>
            <person name="Bittner-Eddy P."/>
            <person name="Boore J.L."/>
            <person name="Chibucos M.C."/>
            <person name="Coates M."/>
            <person name="Dehal P."/>
            <person name="Delehaunty K."/>
            <person name="Dong S."/>
            <person name="Downton P."/>
            <person name="Dumas B."/>
            <person name="Fabro G."/>
            <person name="Fronick C."/>
            <person name="Fuerstenberg S.I."/>
            <person name="Fulton L."/>
            <person name="Gaulin E."/>
            <person name="Govers F."/>
            <person name="Hughes L."/>
            <person name="Humphray S."/>
            <person name="Jiang R.H."/>
            <person name="Judelson H."/>
            <person name="Kamoun S."/>
            <person name="Kyung K."/>
            <person name="Meijer H."/>
            <person name="Minx P."/>
            <person name="Morris P."/>
            <person name="Nelson J."/>
            <person name="Phuntumart V."/>
            <person name="Qutob D."/>
            <person name="Rehmany A."/>
            <person name="Rougon-Cardoso A."/>
            <person name="Ryden P."/>
            <person name="Torto-Alalibo T."/>
            <person name="Studholme D."/>
            <person name="Wang Y."/>
            <person name="Win J."/>
            <person name="Wood J."/>
            <person name="Clifton S.W."/>
            <person name="Rogers J."/>
            <person name="Van den Ackerveken G."/>
            <person name="Jones J.D."/>
            <person name="McDowell J.M."/>
            <person name="Beynon J."/>
            <person name="Tyler B.M."/>
        </authorList>
    </citation>
    <scope>NUCLEOTIDE SEQUENCE [LARGE SCALE GENOMIC DNA]</scope>
    <source>
        <strain evidence="4">Emoy2</strain>
    </source>
</reference>
<dbReference type="eggNOG" id="KOG0017">
    <property type="taxonomic scope" value="Eukaryota"/>
</dbReference>
<dbReference type="GO" id="GO:0003676">
    <property type="term" value="F:nucleic acid binding"/>
    <property type="evidence" value="ECO:0007669"/>
    <property type="project" value="InterPro"/>
</dbReference>
<dbReference type="Pfam" id="PF13456">
    <property type="entry name" value="RVT_3"/>
    <property type="match status" value="1"/>
</dbReference>
<sequence length="150" mass="17263">MAKLGSVVICGDSNPVIRQMRDKVDCKGPDIKLLLLHKAIQKLRSCPKYEFLHIKREWNQSADRLESASLQQEKGTIVTSDQVLQDLTSLNRLGELFMPKMMDRVGKMAAITRSAQRRLRRPEILPEEIVQQMRIERKSRHKKKKSGSPT</sequence>
<proteinExistence type="predicted"/>
<evidence type="ECO:0000259" key="2">
    <source>
        <dbReference type="Pfam" id="PF13456"/>
    </source>
</evidence>
<evidence type="ECO:0000313" key="4">
    <source>
        <dbReference type="Proteomes" id="UP000011713"/>
    </source>
</evidence>
<keyword evidence="4" id="KW-1185">Reference proteome</keyword>
<dbReference type="EMBL" id="JH598074">
    <property type="status" value="NOT_ANNOTATED_CDS"/>
    <property type="molecule type" value="Genomic_DNA"/>
</dbReference>
<organism evidence="3 4">
    <name type="scientific">Hyaloperonospora arabidopsidis (strain Emoy2)</name>
    <name type="common">Downy mildew agent</name>
    <name type="synonym">Peronospora arabidopsidis</name>
    <dbReference type="NCBI Taxonomy" id="559515"/>
    <lineage>
        <taxon>Eukaryota</taxon>
        <taxon>Sar</taxon>
        <taxon>Stramenopiles</taxon>
        <taxon>Oomycota</taxon>
        <taxon>Peronosporomycetes</taxon>
        <taxon>Peronosporales</taxon>
        <taxon>Peronosporaceae</taxon>
        <taxon>Hyaloperonospora</taxon>
    </lineage>
</organism>
<dbReference type="Gene3D" id="3.30.420.10">
    <property type="entry name" value="Ribonuclease H-like superfamily/Ribonuclease H"/>
    <property type="match status" value="1"/>
</dbReference>
<dbReference type="Proteomes" id="UP000011713">
    <property type="component" value="Unassembled WGS sequence"/>
</dbReference>
<dbReference type="InParanoid" id="M4C0C3"/>
<dbReference type="EnsemblProtists" id="HpaT812329">
    <property type="protein sequence ID" value="HpaP812329"/>
    <property type="gene ID" value="HpaG812329"/>
</dbReference>
<dbReference type="OMA" id="EKECKAP"/>
<evidence type="ECO:0000256" key="1">
    <source>
        <dbReference type="SAM" id="MobiDB-lite"/>
    </source>
</evidence>
<dbReference type="GO" id="GO:0004523">
    <property type="term" value="F:RNA-DNA hybrid ribonuclease activity"/>
    <property type="evidence" value="ECO:0007669"/>
    <property type="project" value="InterPro"/>
</dbReference>
<dbReference type="HOGENOM" id="CLU_1736293_0_0_1"/>
<dbReference type="InterPro" id="IPR036397">
    <property type="entry name" value="RNaseH_sf"/>
</dbReference>
<name>M4C0C3_HYAAE</name>
<feature type="domain" description="RNase H type-1" evidence="2">
    <location>
        <begin position="6"/>
        <end position="65"/>
    </location>
</feature>
<dbReference type="AlphaFoldDB" id="M4C0C3"/>
<feature type="region of interest" description="Disordered" evidence="1">
    <location>
        <begin position="131"/>
        <end position="150"/>
    </location>
</feature>